<accession>A0ABW3P676</accession>
<dbReference type="InterPro" id="IPR048489">
    <property type="entry name" value="DksA_N"/>
</dbReference>
<comment type="similarity">
    <text evidence="5">Belongs to the DksA family.</text>
</comment>
<proteinExistence type="inferred from homology"/>
<dbReference type="PROSITE" id="PS51128">
    <property type="entry name" value="ZF_DKSA_2"/>
    <property type="match status" value="1"/>
</dbReference>
<evidence type="ECO:0000256" key="5">
    <source>
        <dbReference type="HAMAP-Rule" id="MF_00926"/>
    </source>
</evidence>
<feature type="compositionally biased region" description="Basic and acidic residues" evidence="7">
    <location>
        <begin position="45"/>
        <end position="69"/>
    </location>
</feature>
<reference evidence="11" key="1">
    <citation type="journal article" date="2019" name="Int. J. Syst. Evol. Microbiol.">
        <title>The Global Catalogue of Microorganisms (GCM) 10K type strain sequencing project: providing services to taxonomists for standard genome sequencing and annotation.</title>
        <authorList>
            <consortium name="The Broad Institute Genomics Platform"/>
            <consortium name="The Broad Institute Genome Sequencing Center for Infectious Disease"/>
            <person name="Wu L."/>
            <person name="Ma J."/>
        </authorList>
    </citation>
    <scope>NUCLEOTIDE SEQUENCE [LARGE SCALE GENOMIC DNA]</scope>
    <source>
        <strain evidence="11">CCUG 58411</strain>
    </source>
</reference>
<evidence type="ECO:0000256" key="1">
    <source>
        <dbReference type="ARBA" id="ARBA00022490"/>
    </source>
</evidence>
<evidence type="ECO:0000256" key="4">
    <source>
        <dbReference type="ARBA" id="ARBA00022833"/>
    </source>
</evidence>
<evidence type="ECO:0000256" key="2">
    <source>
        <dbReference type="ARBA" id="ARBA00022723"/>
    </source>
</evidence>
<keyword evidence="4 5" id="KW-0862">Zinc</keyword>
<evidence type="ECO:0000259" key="9">
    <source>
        <dbReference type="Pfam" id="PF21157"/>
    </source>
</evidence>
<dbReference type="NCBIfam" id="TIGR02420">
    <property type="entry name" value="dksA"/>
    <property type="match status" value="1"/>
</dbReference>
<protein>
    <recommendedName>
        <fullName evidence="5">RNA polymerase-binding transcription factor DksA</fullName>
    </recommendedName>
</protein>
<dbReference type="Pfam" id="PF01258">
    <property type="entry name" value="zf-dskA_traR"/>
    <property type="match status" value="1"/>
</dbReference>
<sequence>MLTPSELLSMPEDAYMNEAQLAFFKQLLEQQLDTLQANMLLTSTHLHEQQETPDPADRATQEETHGLELRTRERERKHIKTIQSALLRIAQGQYGYCEETGEPIGLARLFARPATKLCLEAQERHERRERLFNH</sequence>
<comment type="caution">
    <text evidence="5">Lacks conserved residue(s) required for the propagation of feature annotation.</text>
</comment>
<feature type="domain" description="Zinc finger DksA/TraR C4-type" evidence="8">
    <location>
        <begin position="92"/>
        <end position="127"/>
    </location>
</feature>
<dbReference type="InterPro" id="IPR037187">
    <property type="entry name" value="DnaK_N"/>
</dbReference>
<keyword evidence="1 5" id="KW-0963">Cytoplasm</keyword>
<evidence type="ECO:0000256" key="3">
    <source>
        <dbReference type="ARBA" id="ARBA00022771"/>
    </source>
</evidence>
<feature type="zinc finger region" description="dksA C4-type" evidence="6">
    <location>
        <begin position="97"/>
        <end position="121"/>
    </location>
</feature>
<dbReference type="PROSITE" id="PS01102">
    <property type="entry name" value="ZF_DKSA_1"/>
    <property type="match status" value="1"/>
</dbReference>
<dbReference type="EMBL" id="JBHTLN010000001">
    <property type="protein sequence ID" value="MFD1121484.1"/>
    <property type="molecule type" value="Genomic_DNA"/>
</dbReference>
<gene>
    <name evidence="5 10" type="primary">dksA</name>
    <name evidence="10" type="ORF">ACFQ2T_03130</name>
</gene>
<evidence type="ECO:0000259" key="8">
    <source>
        <dbReference type="Pfam" id="PF01258"/>
    </source>
</evidence>
<dbReference type="Pfam" id="PF21157">
    <property type="entry name" value="DksA_N"/>
    <property type="match status" value="1"/>
</dbReference>
<dbReference type="RefSeq" id="WP_379030382.1">
    <property type="nucleotide sequence ID" value="NZ_JBHTLN010000001.1"/>
</dbReference>
<dbReference type="InterPro" id="IPR020458">
    <property type="entry name" value="Znf_DskA_TraR_CS"/>
</dbReference>
<organism evidence="10 11">
    <name type="scientific">Methylophilus flavus</name>
    <dbReference type="NCBI Taxonomy" id="640084"/>
    <lineage>
        <taxon>Bacteria</taxon>
        <taxon>Pseudomonadati</taxon>
        <taxon>Pseudomonadota</taxon>
        <taxon>Betaproteobacteria</taxon>
        <taxon>Nitrosomonadales</taxon>
        <taxon>Methylophilaceae</taxon>
        <taxon>Methylophilus</taxon>
    </lineage>
</organism>
<feature type="domain" description="DnaK suppressor protein DksA N-terminal" evidence="9">
    <location>
        <begin position="20"/>
        <end position="89"/>
    </location>
</feature>
<evidence type="ECO:0000313" key="11">
    <source>
        <dbReference type="Proteomes" id="UP001597206"/>
    </source>
</evidence>
<dbReference type="Proteomes" id="UP001597206">
    <property type="component" value="Unassembled WGS sequence"/>
</dbReference>
<dbReference type="SUPFAM" id="SSF57716">
    <property type="entry name" value="Glucocorticoid receptor-like (DNA-binding domain)"/>
    <property type="match status" value="1"/>
</dbReference>
<dbReference type="InterPro" id="IPR012784">
    <property type="entry name" value="DksA_RNA_pol-bd"/>
</dbReference>
<keyword evidence="2 5" id="KW-0479">Metal-binding</keyword>
<dbReference type="Gene3D" id="1.20.120.910">
    <property type="entry name" value="DksA, coiled-coil domain"/>
    <property type="match status" value="1"/>
</dbReference>
<dbReference type="InterPro" id="IPR000962">
    <property type="entry name" value="Znf_DskA_TraR"/>
</dbReference>
<dbReference type="SUPFAM" id="SSF109635">
    <property type="entry name" value="DnaK suppressor protein DksA, alpha-hairpin domain"/>
    <property type="match status" value="1"/>
</dbReference>
<feature type="region of interest" description="Disordered" evidence="7">
    <location>
        <begin position="44"/>
        <end position="69"/>
    </location>
</feature>
<dbReference type="HAMAP" id="MF_00926">
    <property type="entry name" value="DksA"/>
    <property type="match status" value="1"/>
</dbReference>
<evidence type="ECO:0000256" key="6">
    <source>
        <dbReference type="PROSITE-ProRule" id="PRU00510"/>
    </source>
</evidence>
<keyword evidence="3 5" id="KW-0863">Zinc-finger</keyword>
<comment type="subcellular location">
    <subcellularLocation>
        <location evidence="5">Cytoplasm</location>
    </subcellularLocation>
</comment>
<name>A0ABW3P676_9PROT</name>
<evidence type="ECO:0000256" key="7">
    <source>
        <dbReference type="SAM" id="MobiDB-lite"/>
    </source>
</evidence>
<dbReference type="PANTHER" id="PTHR33823">
    <property type="entry name" value="RNA POLYMERASE-BINDING TRANSCRIPTION FACTOR DKSA-RELATED"/>
    <property type="match status" value="1"/>
</dbReference>
<comment type="subunit">
    <text evidence="5">Interacts directly with the RNA polymerase.</text>
</comment>
<dbReference type="PANTHER" id="PTHR33823:SF2">
    <property type="entry name" value="RNA POLYMERASE-BINDING TRANSCRIPTION FACTOR DKSA"/>
    <property type="match status" value="1"/>
</dbReference>
<comment type="function">
    <text evidence="5">Transcription factor that acts by binding directly to the RNA polymerase (RNAP). Required for negative regulation of rRNA expression and positive regulation of several amino acid biosynthesis promoters.</text>
</comment>
<evidence type="ECO:0000313" key="10">
    <source>
        <dbReference type="EMBL" id="MFD1121484.1"/>
    </source>
</evidence>
<comment type="caution">
    <text evidence="10">The sequence shown here is derived from an EMBL/GenBank/DDBJ whole genome shotgun (WGS) entry which is preliminary data.</text>
</comment>
<keyword evidence="11" id="KW-1185">Reference proteome</keyword>